<evidence type="ECO:0000313" key="2">
    <source>
        <dbReference type="Proteomes" id="UP000054776"/>
    </source>
</evidence>
<accession>A0A0V1B8B7</accession>
<name>A0A0V1B8B7_TRISP</name>
<dbReference type="EMBL" id="JYDH01000085">
    <property type="protein sequence ID" value="KRY33217.1"/>
    <property type="molecule type" value="Genomic_DNA"/>
</dbReference>
<dbReference type="AlphaFoldDB" id="A0A0V1B8B7"/>
<comment type="caution">
    <text evidence="1">The sequence shown here is derived from an EMBL/GenBank/DDBJ whole genome shotgun (WGS) entry which is preliminary data.</text>
</comment>
<reference evidence="1 2" key="1">
    <citation type="submission" date="2015-01" db="EMBL/GenBank/DDBJ databases">
        <title>Evolution of Trichinella species and genotypes.</title>
        <authorList>
            <person name="Korhonen P.K."/>
            <person name="Edoardo P."/>
            <person name="Giuseppe L.R."/>
            <person name="Gasser R.B."/>
        </authorList>
    </citation>
    <scope>NUCLEOTIDE SEQUENCE [LARGE SCALE GENOMIC DNA]</scope>
    <source>
        <strain evidence="1">ISS3</strain>
    </source>
</reference>
<evidence type="ECO:0008006" key="3">
    <source>
        <dbReference type="Google" id="ProtNLM"/>
    </source>
</evidence>
<organism evidence="1 2">
    <name type="scientific">Trichinella spiralis</name>
    <name type="common">Trichina worm</name>
    <dbReference type="NCBI Taxonomy" id="6334"/>
    <lineage>
        <taxon>Eukaryota</taxon>
        <taxon>Metazoa</taxon>
        <taxon>Ecdysozoa</taxon>
        <taxon>Nematoda</taxon>
        <taxon>Enoplea</taxon>
        <taxon>Dorylaimia</taxon>
        <taxon>Trichinellida</taxon>
        <taxon>Trichinellidae</taxon>
        <taxon>Trichinella</taxon>
    </lineage>
</organism>
<gene>
    <name evidence="1" type="ORF">T01_6265</name>
</gene>
<dbReference type="InParanoid" id="A0A0V1B8B7"/>
<protein>
    <recommendedName>
        <fullName evidence="3">PiggyBac transposable element-derived protein domain-containing protein</fullName>
    </recommendedName>
</protein>
<keyword evidence="2" id="KW-1185">Reference proteome</keyword>
<evidence type="ECO:0000313" key="1">
    <source>
        <dbReference type="EMBL" id="KRY33217.1"/>
    </source>
</evidence>
<dbReference type="OrthoDB" id="10057240at2759"/>
<sequence>MSLSTRAVTAMVDVIQKNSQTFRHTLYFDNFFTCYYLFANDQKIHVVKWKENAVVKIATNYMTHSPLCVRLCNIGMGGVDILDRLAITYCLTIKPKMSLFYREKMTHLPGILLPCCPQLTTAKSKCTSKGRSRPQGRCEVCI</sequence>
<dbReference type="Proteomes" id="UP000054776">
    <property type="component" value="Unassembled WGS sequence"/>
</dbReference>
<proteinExistence type="predicted"/>